<accession>A0A2D0N466</accession>
<evidence type="ECO:0000313" key="2">
    <source>
        <dbReference type="EMBL" id="PHN03311.1"/>
    </source>
</evidence>
<reference evidence="2 3" key="1">
    <citation type="submission" date="2017-10" db="EMBL/GenBank/DDBJ databases">
        <title>The draft genome sequence of Lewinella nigricans NBRC 102662.</title>
        <authorList>
            <person name="Wang K."/>
        </authorList>
    </citation>
    <scope>NUCLEOTIDE SEQUENCE [LARGE SCALE GENOMIC DNA]</scope>
    <source>
        <strain evidence="2 3">NBRC 102662</strain>
    </source>
</reference>
<dbReference type="EMBL" id="PDUD01000033">
    <property type="protein sequence ID" value="PHN03311.1"/>
    <property type="molecule type" value="Genomic_DNA"/>
</dbReference>
<keyword evidence="3" id="KW-1185">Reference proteome</keyword>
<sequence>MSRRNSSFFNLSFLDLLTSALGAVIFLFIITPKGGASAAQVQQMAVYLDTVNHKVFGLMPDSLWQKQVGDTLFTVVVDYQTMPEASKEKERIIVLNEKPTRPAEKPTERPVKVSQREEPQPEPEAKPATPQEPEPKPAPPVPVYRGDAPSVPCDLSFELAWQDIQDNVDLYVCRDGNCVYGGRKRDRSIGQWDSGKSRNRLFGNDLRTTQEAVRQFDGLIPGEYQLYAHFKASAKNRTSIPVRGLIYTKNKKGEERGENFSKTLRITEDKVLIGKVQVKADGSYSFSR</sequence>
<proteinExistence type="predicted"/>
<dbReference type="AlphaFoldDB" id="A0A2D0N466"/>
<evidence type="ECO:0000313" key="3">
    <source>
        <dbReference type="Proteomes" id="UP000223913"/>
    </source>
</evidence>
<gene>
    <name evidence="2" type="ORF">CRP01_28375</name>
</gene>
<feature type="region of interest" description="Disordered" evidence="1">
    <location>
        <begin position="90"/>
        <end position="147"/>
    </location>
</feature>
<comment type="caution">
    <text evidence="2">The sequence shown here is derived from an EMBL/GenBank/DDBJ whole genome shotgun (WGS) entry which is preliminary data.</text>
</comment>
<name>A0A2D0N466_FLAN2</name>
<feature type="compositionally biased region" description="Basic and acidic residues" evidence="1">
    <location>
        <begin position="90"/>
        <end position="125"/>
    </location>
</feature>
<evidence type="ECO:0008006" key="4">
    <source>
        <dbReference type="Google" id="ProtNLM"/>
    </source>
</evidence>
<organism evidence="2 3">
    <name type="scientific">Flavilitoribacter nigricans (strain ATCC 23147 / DSM 23189 / NBRC 102662 / NCIMB 1420 / SS-2)</name>
    <name type="common">Lewinella nigricans</name>
    <dbReference type="NCBI Taxonomy" id="1122177"/>
    <lineage>
        <taxon>Bacteria</taxon>
        <taxon>Pseudomonadati</taxon>
        <taxon>Bacteroidota</taxon>
        <taxon>Saprospiria</taxon>
        <taxon>Saprospirales</taxon>
        <taxon>Lewinellaceae</taxon>
        <taxon>Flavilitoribacter</taxon>
    </lineage>
</organism>
<protein>
    <recommendedName>
        <fullName evidence="4">DUF2135 domain-containing protein</fullName>
    </recommendedName>
</protein>
<evidence type="ECO:0000256" key="1">
    <source>
        <dbReference type="SAM" id="MobiDB-lite"/>
    </source>
</evidence>
<dbReference type="Proteomes" id="UP000223913">
    <property type="component" value="Unassembled WGS sequence"/>
</dbReference>
<dbReference type="RefSeq" id="WP_099153440.1">
    <property type="nucleotide sequence ID" value="NZ_PDUD01000033.1"/>
</dbReference>
<dbReference type="OrthoDB" id="9805121at2"/>
<feature type="compositionally biased region" description="Pro residues" evidence="1">
    <location>
        <begin position="130"/>
        <end position="142"/>
    </location>
</feature>